<evidence type="ECO:0000313" key="13">
    <source>
        <dbReference type="Proteomes" id="UP000231279"/>
    </source>
</evidence>
<evidence type="ECO:0000313" key="12">
    <source>
        <dbReference type="EMBL" id="PIN14699.1"/>
    </source>
</evidence>
<evidence type="ECO:0000256" key="3">
    <source>
        <dbReference type="ARBA" id="ARBA00022729"/>
    </source>
</evidence>
<dbReference type="InterPro" id="IPR023828">
    <property type="entry name" value="Peptidase_S8_Ser-AS"/>
</dbReference>
<evidence type="ECO:0000256" key="8">
    <source>
        <dbReference type="SAM" id="SignalP"/>
    </source>
</evidence>
<dbReference type="CDD" id="cd02120">
    <property type="entry name" value="PA_subtilisin_like"/>
    <property type="match status" value="1"/>
</dbReference>
<evidence type="ECO:0000259" key="10">
    <source>
        <dbReference type="Pfam" id="PF05922"/>
    </source>
</evidence>
<dbReference type="STRING" id="429701.A0A2G9HB17"/>
<dbReference type="GO" id="GO:0006508">
    <property type="term" value="P:proteolysis"/>
    <property type="evidence" value="ECO:0007669"/>
    <property type="project" value="UniProtKB-KW"/>
</dbReference>
<evidence type="ECO:0000259" key="11">
    <source>
        <dbReference type="Pfam" id="PF17766"/>
    </source>
</evidence>
<evidence type="ECO:0000256" key="7">
    <source>
        <dbReference type="PROSITE-ProRule" id="PRU01240"/>
    </source>
</evidence>
<feature type="active site" description="Charge relay system" evidence="6 7">
    <location>
        <position position="207"/>
    </location>
</feature>
<dbReference type="InterPro" id="IPR034197">
    <property type="entry name" value="Peptidases_S8_3"/>
</dbReference>
<dbReference type="EC" id="3.4.21.25" evidence="12"/>
<dbReference type="Pfam" id="PF00082">
    <property type="entry name" value="Peptidase_S8"/>
    <property type="match status" value="1"/>
</dbReference>
<dbReference type="InterPro" id="IPR010259">
    <property type="entry name" value="S8pro/Inhibitor_I9"/>
</dbReference>
<feature type="chain" id="PRO_5013546854" evidence="8">
    <location>
        <begin position="26"/>
        <end position="746"/>
    </location>
</feature>
<feature type="domain" description="Peptidase S8/S53" evidence="9">
    <location>
        <begin position="136"/>
        <end position="577"/>
    </location>
</feature>
<evidence type="ECO:0000259" key="9">
    <source>
        <dbReference type="Pfam" id="PF00082"/>
    </source>
</evidence>
<evidence type="ECO:0000256" key="4">
    <source>
        <dbReference type="ARBA" id="ARBA00022801"/>
    </source>
</evidence>
<accession>A0A2G9HB17</accession>
<dbReference type="PANTHER" id="PTHR10795">
    <property type="entry name" value="PROPROTEIN CONVERTASE SUBTILISIN/KEXIN"/>
    <property type="match status" value="1"/>
</dbReference>
<evidence type="ECO:0000256" key="6">
    <source>
        <dbReference type="PIRSR" id="PIRSR615500-1"/>
    </source>
</evidence>
<dbReference type="InterPro" id="IPR000209">
    <property type="entry name" value="Peptidase_S8/S53_dom"/>
</dbReference>
<dbReference type="Gene3D" id="3.50.30.30">
    <property type="match status" value="1"/>
</dbReference>
<feature type="signal peptide" evidence="8">
    <location>
        <begin position="1"/>
        <end position="25"/>
    </location>
</feature>
<feature type="active site" description="Charge relay system" evidence="6 7">
    <location>
        <position position="532"/>
    </location>
</feature>
<dbReference type="InterPro" id="IPR041469">
    <property type="entry name" value="Subtilisin-like_FN3"/>
</dbReference>
<organism evidence="12 13">
    <name type="scientific">Handroanthus impetiginosus</name>
    <dbReference type="NCBI Taxonomy" id="429701"/>
    <lineage>
        <taxon>Eukaryota</taxon>
        <taxon>Viridiplantae</taxon>
        <taxon>Streptophyta</taxon>
        <taxon>Embryophyta</taxon>
        <taxon>Tracheophyta</taxon>
        <taxon>Spermatophyta</taxon>
        <taxon>Magnoliopsida</taxon>
        <taxon>eudicotyledons</taxon>
        <taxon>Gunneridae</taxon>
        <taxon>Pentapetalae</taxon>
        <taxon>asterids</taxon>
        <taxon>lamiids</taxon>
        <taxon>Lamiales</taxon>
        <taxon>Bignoniaceae</taxon>
        <taxon>Crescentiina</taxon>
        <taxon>Tabebuia alliance</taxon>
        <taxon>Handroanthus</taxon>
    </lineage>
</organism>
<dbReference type="PROSITE" id="PS00138">
    <property type="entry name" value="SUBTILASE_SER"/>
    <property type="match status" value="1"/>
</dbReference>
<feature type="active site" description="Charge relay system" evidence="6 7">
    <location>
        <position position="143"/>
    </location>
</feature>
<keyword evidence="4 7" id="KW-0378">Hydrolase</keyword>
<dbReference type="Gene3D" id="3.40.50.200">
    <property type="entry name" value="Peptidase S8/S53 domain"/>
    <property type="match status" value="1"/>
</dbReference>
<reference evidence="13" key="1">
    <citation type="journal article" date="2018" name="Gigascience">
        <title>Genome assembly of the Pink Ipe (Handroanthus impetiginosus, Bignoniaceae), a highly valued, ecologically keystone Neotropical timber forest tree.</title>
        <authorList>
            <person name="Silva-Junior O.B."/>
            <person name="Grattapaglia D."/>
            <person name="Novaes E."/>
            <person name="Collevatti R.G."/>
        </authorList>
    </citation>
    <scope>NUCLEOTIDE SEQUENCE [LARGE SCALE GENOMIC DNA]</scope>
    <source>
        <strain evidence="13">cv. UFG-1</strain>
    </source>
</reference>
<comment type="similarity">
    <text evidence="1 7">Belongs to the peptidase S8 family.</text>
</comment>
<keyword evidence="2 7" id="KW-0645">Protease</keyword>
<dbReference type="CDD" id="cd04852">
    <property type="entry name" value="Peptidases_S8_3"/>
    <property type="match status" value="1"/>
</dbReference>
<keyword evidence="5 7" id="KW-0720">Serine protease</keyword>
<keyword evidence="3 8" id="KW-0732">Signal</keyword>
<dbReference type="Pfam" id="PF05922">
    <property type="entry name" value="Inhibitor_I9"/>
    <property type="match status" value="1"/>
</dbReference>
<dbReference type="OrthoDB" id="206201at2759"/>
<dbReference type="InterPro" id="IPR015500">
    <property type="entry name" value="Peptidase_S8_subtilisin-rel"/>
</dbReference>
<evidence type="ECO:0000256" key="2">
    <source>
        <dbReference type="ARBA" id="ARBA00022670"/>
    </source>
</evidence>
<evidence type="ECO:0000256" key="1">
    <source>
        <dbReference type="ARBA" id="ARBA00011073"/>
    </source>
</evidence>
<gene>
    <name evidence="12" type="ORF">CDL12_12671</name>
</gene>
<keyword evidence="13" id="KW-1185">Reference proteome</keyword>
<dbReference type="PROSITE" id="PS51892">
    <property type="entry name" value="SUBTILASE"/>
    <property type="match status" value="1"/>
</dbReference>
<dbReference type="InterPro" id="IPR045051">
    <property type="entry name" value="SBT"/>
</dbReference>
<comment type="caution">
    <text evidence="12">The sequence shown here is derived from an EMBL/GenBank/DDBJ whole genome shotgun (WGS) entry which is preliminary data.</text>
</comment>
<feature type="domain" description="Subtilisin-like protease fibronectin type-III" evidence="11">
    <location>
        <begin position="640"/>
        <end position="739"/>
    </location>
</feature>
<dbReference type="Gene3D" id="2.60.40.2310">
    <property type="match status" value="1"/>
</dbReference>
<dbReference type="FunFam" id="3.40.50.200:FF:000006">
    <property type="entry name" value="Subtilisin-like protease SBT1.5"/>
    <property type="match status" value="1"/>
</dbReference>
<sequence length="746" mass="80710">MAKNLIFHTFFTVCLLQNIAFLTNASNDDGRKTYIVYMGDLPEETPSLSLMDVHHNLLADAIGDETLARNSKIHTYGRSFNAFAARLLPHEVKLLSQKEGVVSVFPNKVQKPLTTRSWDFIGLPIDVRRNHRIESDLIIGLFDTGIWTESPSFDDKGFGPPPPKWKGKCDKAVNFTGCNNKVIGAQYFQIAKTLPRDATSPLDTEGHGTHTASTIAGVPVKGANLYGLATGTARGGVPSARIASYKVCWPDCQDIDILAAFDAAIADGVDIISASLGANSRIFFQDSVAVGSLHALKKGILTVCAAGNSGPDLSTVQNVAPWILTVGASTIDRKFQTDLQLGNGEKISSGIAINTYAPKKEFYPLTNGPHAQYVYGDFYFGNVSACEYGTLNETKVKGKILYCQEPGGDSVIKALGGVGTIMTNDQYIDTAFAAVGPGTYVSFSDGEKIDKYINSTRNPKVVIYKTRTVSIAAPSVASFSARGPQKITPQILKPDISAPGVGILAAYTKFATLSERAGDDRVVKYNVQSGTSMSCPHVAGAAAYVKSFHPTWSPSAIKSALMTTTKEIKIKPVERELAYGSGELNPTKALNPGLVYNNNIESYISFLCKQGYEDRQISILAGTKKYNCSTVRRAKGADGLNYPSIYLPLNNNESDVSAVFYRTVTNVGKGKSVYNAEVTLPRGLSIVVTPEVLKFSRVNQKKSFKVILKGKLLDNTSSLYLSGSLVWSNSKYSVKSPILLNYKTNF</sequence>
<dbReference type="InterPro" id="IPR037045">
    <property type="entry name" value="S8pro/Inhibitor_I9_sf"/>
</dbReference>
<dbReference type="AlphaFoldDB" id="A0A2G9HB17"/>
<evidence type="ECO:0000256" key="5">
    <source>
        <dbReference type="ARBA" id="ARBA00022825"/>
    </source>
</evidence>
<dbReference type="InterPro" id="IPR036852">
    <property type="entry name" value="Peptidase_S8/S53_dom_sf"/>
</dbReference>
<dbReference type="Gene3D" id="3.30.70.80">
    <property type="entry name" value="Peptidase S8 propeptide/proteinase inhibitor I9"/>
    <property type="match status" value="1"/>
</dbReference>
<proteinExistence type="inferred from homology"/>
<dbReference type="Pfam" id="PF17766">
    <property type="entry name" value="fn3_6"/>
    <property type="match status" value="1"/>
</dbReference>
<dbReference type="PRINTS" id="PR00723">
    <property type="entry name" value="SUBTILISIN"/>
</dbReference>
<protein>
    <submittedName>
        <fullName evidence="12">Cucumisin</fullName>
        <ecNumber evidence="12">3.4.21.25</ecNumber>
    </submittedName>
</protein>
<dbReference type="Proteomes" id="UP000231279">
    <property type="component" value="Unassembled WGS sequence"/>
</dbReference>
<dbReference type="EMBL" id="NKXS01002235">
    <property type="protein sequence ID" value="PIN14699.1"/>
    <property type="molecule type" value="Genomic_DNA"/>
</dbReference>
<feature type="domain" description="Inhibitor I9" evidence="10">
    <location>
        <begin position="33"/>
        <end position="109"/>
    </location>
</feature>
<dbReference type="SUPFAM" id="SSF52743">
    <property type="entry name" value="Subtilisin-like"/>
    <property type="match status" value="1"/>
</dbReference>
<name>A0A2G9HB17_9LAMI</name>
<dbReference type="GO" id="GO:0004252">
    <property type="term" value="F:serine-type endopeptidase activity"/>
    <property type="evidence" value="ECO:0007669"/>
    <property type="project" value="UniProtKB-UniRule"/>
</dbReference>